<dbReference type="PANTHER" id="PTHR34539">
    <property type="entry name" value="T6J4.11 PROTEIN"/>
    <property type="match status" value="1"/>
</dbReference>
<organism evidence="2">
    <name type="scientific">Picea sitchensis</name>
    <name type="common">Sitka spruce</name>
    <name type="synonym">Pinus sitchensis</name>
    <dbReference type="NCBI Taxonomy" id="3332"/>
    <lineage>
        <taxon>Eukaryota</taxon>
        <taxon>Viridiplantae</taxon>
        <taxon>Streptophyta</taxon>
        <taxon>Embryophyta</taxon>
        <taxon>Tracheophyta</taxon>
        <taxon>Spermatophyta</taxon>
        <taxon>Pinopsida</taxon>
        <taxon>Pinidae</taxon>
        <taxon>Conifers I</taxon>
        <taxon>Pinales</taxon>
        <taxon>Pinaceae</taxon>
        <taxon>Picea</taxon>
    </lineage>
</organism>
<dbReference type="AlphaFoldDB" id="C0PSW2"/>
<name>C0PSW2_PICSI</name>
<evidence type="ECO:0000313" key="2">
    <source>
        <dbReference type="EMBL" id="ACN40902.1"/>
    </source>
</evidence>
<dbReference type="PANTHER" id="PTHR34539:SF19">
    <property type="entry name" value="T6J4.11 PROTEIN"/>
    <property type="match status" value="1"/>
</dbReference>
<sequence length="213" mass="23913">MSQTLRKRGRDTEALPVSTDVRGVKRFHGEETDRFCHLLQLDKNLSQEEEECVASEEVISEVMKSLEEEIDTISFTSYPSSNSGDTSTSSDISSSQEGETQASDSGDDLFYLLEASDDELGIPLSPVLDLKNEVCQSPKVTSEGLLENPDFKSLGEIWDFEDDFENFQQFALYEDPCEPSELQDYMNRDFVSQDMFSEGDFSAAWTLETAACL</sequence>
<proteinExistence type="evidence at transcript level"/>
<dbReference type="EMBL" id="BT071442">
    <property type="protein sequence ID" value="ACN40902.1"/>
    <property type="molecule type" value="mRNA"/>
</dbReference>
<feature type="region of interest" description="Disordered" evidence="1">
    <location>
        <begin position="74"/>
        <end position="105"/>
    </location>
</feature>
<reference evidence="2" key="1">
    <citation type="submission" date="2009-02" db="EMBL/GenBank/DDBJ databases">
        <title>Full length sequence-verified cDNA sequences from Sitka spruce (Picea sitchensis).</title>
        <authorList>
            <person name="Reid K.E."/>
            <person name="Liao N."/>
            <person name="Ralph S."/>
            <person name="Kolosova N."/>
            <person name="Oddy C."/>
            <person name="Moore R."/>
            <person name="Mayo M."/>
            <person name="Wagner S."/>
            <person name="King J."/>
            <person name="Yanchuk A."/>
            <person name="Holt R."/>
            <person name="Jones S."/>
            <person name="Marra M."/>
            <person name="Ritland C.E."/>
            <person name="Ritland K."/>
            <person name="Bohlmann J."/>
        </authorList>
    </citation>
    <scope>NUCLEOTIDE SEQUENCE</scope>
    <source>
        <tissue evidence="2">Bark</tissue>
    </source>
</reference>
<feature type="compositionally biased region" description="Low complexity" evidence="1">
    <location>
        <begin position="76"/>
        <end position="95"/>
    </location>
</feature>
<evidence type="ECO:0000256" key="1">
    <source>
        <dbReference type="SAM" id="MobiDB-lite"/>
    </source>
</evidence>
<protein>
    <submittedName>
        <fullName evidence="2">Uncharacterized protein</fullName>
    </submittedName>
</protein>
<accession>C0PSW2</accession>